<evidence type="ECO:0000256" key="2">
    <source>
        <dbReference type="ARBA" id="ARBA00022729"/>
    </source>
</evidence>
<dbReference type="Gene3D" id="2.60.40.4270">
    <property type="entry name" value="Listeria-Bacteroides repeat domain"/>
    <property type="match status" value="1"/>
</dbReference>
<evidence type="ECO:0000256" key="1">
    <source>
        <dbReference type="ARBA" id="ARBA00004196"/>
    </source>
</evidence>
<protein>
    <recommendedName>
        <fullName evidence="4">SLH domain-containing protein</fullName>
    </recommendedName>
</protein>
<accession>A0ABQ5NHX1</accession>
<dbReference type="EMBL" id="BRZA01000001">
    <property type="protein sequence ID" value="GLC87697.1"/>
    <property type="molecule type" value="Genomic_DNA"/>
</dbReference>
<feature type="signal peptide" evidence="3">
    <location>
        <begin position="1"/>
        <end position="27"/>
    </location>
</feature>
<dbReference type="InterPro" id="IPR013378">
    <property type="entry name" value="InlB-like_B-rpt"/>
</dbReference>
<dbReference type="Pfam" id="PF09479">
    <property type="entry name" value="Flg_new"/>
    <property type="match status" value="1"/>
</dbReference>
<proteinExistence type="predicted"/>
<name>A0ABQ5NHX1_9BACI</name>
<evidence type="ECO:0000259" key="4">
    <source>
        <dbReference type="PROSITE" id="PS51272"/>
    </source>
</evidence>
<organism evidence="5 6">
    <name type="scientific">Lysinibacillus piscis</name>
    <dbReference type="NCBI Taxonomy" id="2518931"/>
    <lineage>
        <taxon>Bacteria</taxon>
        <taxon>Bacillati</taxon>
        <taxon>Bacillota</taxon>
        <taxon>Bacilli</taxon>
        <taxon>Bacillales</taxon>
        <taxon>Bacillaceae</taxon>
        <taxon>Lysinibacillus</taxon>
    </lineage>
</organism>
<evidence type="ECO:0000313" key="5">
    <source>
        <dbReference type="EMBL" id="GLC87697.1"/>
    </source>
</evidence>
<dbReference type="InterPro" id="IPR032812">
    <property type="entry name" value="SbsA_Ig"/>
</dbReference>
<dbReference type="NCBIfam" id="TIGR02543">
    <property type="entry name" value="List_Bact_rpt"/>
    <property type="match status" value="1"/>
</dbReference>
<comment type="subcellular location">
    <subcellularLocation>
        <location evidence="1">Cell envelope</location>
    </subcellularLocation>
</comment>
<evidence type="ECO:0000313" key="6">
    <source>
        <dbReference type="Proteomes" id="UP001065593"/>
    </source>
</evidence>
<keyword evidence="6" id="KW-1185">Reference proteome</keyword>
<dbReference type="PROSITE" id="PS51272">
    <property type="entry name" value="SLH"/>
    <property type="match status" value="3"/>
</dbReference>
<dbReference type="RefSeq" id="WP_264987415.1">
    <property type="nucleotide sequence ID" value="NZ_BRZA01000001.1"/>
</dbReference>
<feature type="domain" description="SLH" evidence="4">
    <location>
        <begin position="616"/>
        <end position="675"/>
    </location>
</feature>
<dbReference type="PANTHER" id="PTHR43308">
    <property type="entry name" value="OUTER MEMBRANE PROTEIN ALPHA-RELATED"/>
    <property type="match status" value="1"/>
</dbReference>
<comment type="caution">
    <text evidence="5">The sequence shown here is derived from an EMBL/GenBank/DDBJ whole genome shotgun (WGS) entry which is preliminary data.</text>
</comment>
<feature type="chain" id="PRO_5045040932" description="SLH domain-containing protein" evidence="3">
    <location>
        <begin position="28"/>
        <end position="823"/>
    </location>
</feature>
<dbReference type="Proteomes" id="UP001065593">
    <property type="component" value="Unassembled WGS sequence"/>
</dbReference>
<evidence type="ECO:0000256" key="3">
    <source>
        <dbReference type="SAM" id="SignalP"/>
    </source>
</evidence>
<feature type="domain" description="SLH" evidence="4">
    <location>
        <begin position="739"/>
        <end position="802"/>
    </location>
</feature>
<sequence>MKKWSLMLLTVIVIWLQLMMSPTQATAIEPPCIPNPIPGGACIPIQDPCIINPIGCIPLIIPSNPLSVVTYEPADDSTDIATVTLTFNENVRGVSGKKIKLYNADDDAWISSNEATGGGVSINGNKVKIHFSIKYNRSYYIMIDAGAFQNLAGTSVYGGISDKTTWNFTTKPIVKSYFPANNATDVAIDTNLALTFNGIIGNTDSDSDVYEIRKVSDDSVVEEFSSSSSNVTVTNDTVTIDLKENLAYDTAYYIQSKDIGSGGFRIDQPNTSIWDWYEGIKNNTTWRFTTQSNPSKTVMFDSQGGTAVEGQTVANGAGVTVPSPPTRAGYTFVGWYKEATLQTLWNFATDKVTDNLTLYAKWNAISLPDVTPPTIIDSTPSSDLPSPVPSNRITVNVVDASNPNAVLVQTVITRENNGGVVKDTVNFTPENARESIEKLVNQATKQSRMVIPDEQQQVSETTVGIAREAARLLAEGQTGLGIDMEAVKFDIPATSLANFDHDFYFRVVPVKAQTTKQQLEERAKAETSVQQFTNNATITLLGQPMTIETNMQNRPVTLTLPLPQNVTQEQLANLAVYIEHSDGTKEVVRGKVVDFKAGVRGVTFEVTKFSTFSILYAPVKKEQVKEEVKVEEEVTPASKPYIKGYADGTFRPEASVTRAQMASMMARYVTDNEIPEATATFTDTATHDAKDAIEFVKETGLFKGTTETTFNPNGSITRAQMATVVARWLEENGETTASQGKVFKDVSNNYWAAEAIAVVSAQGIMTGTSTTTFNPEGYLTRAQAVKVLNRLFERQVTATEQAPLFTDVPSNHWAFDEIQAAAQ</sequence>
<dbReference type="InterPro" id="IPR051465">
    <property type="entry name" value="Cell_Envelope_Struct_Comp"/>
</dbReference>
<dbReference type="InterPro" id="IPR001119">
    <property type="entry name" value="SLH_dom"/>
</dbReference>
<feature type="domain" description="SLH" evidence="4">
    <location>
        <begin position="676"/>
        <end position="738"/>
    </location>
</feature>
<dbReference type="Pfam" id="PF00395">
    <property type="entry name" value="SLH"/>
    <property type="match status" value="3"/>
</dbReference>
<reference evidence="5" key="1">
    <citation type="submission" date="2022-08" db="EMBL/GenBank/DDBJ databases">
        <title>Draft genome sequence of Lysinibacillus sp. strain KH24.</title>
        <authorList>
            <person name="Kanbe H."/>
            <person name="Itoh H."/>
        </authorList>
    </citation>
    <scope>NUCLEOTIDE SEQUENCE</scope>
    <source>
        <strain evidence="5">KH24</strain>
    </source>
</reference>
<keyword evidence="2 3" id="KW-0732">Signal</keyword>
<dbReference type="InterPro" id="IPR042229">
    <property type="entry name" value="Listeria/Bacterioides_rpt_sf"/>
</dbReference>
<dbReference type="Pfam" id="PF13205">
    <property type="entry name" value="Big_5"/>
    <property type="match status" value="1"/>
</dbReference>
<gene>
    <name evidence="5" type="ORF">LYSBPC_08240</name>
</gene>